<reference evidence="6 7" key="1">
    <citation type="submission" date="2024-06" db="EMBL/GenBank/DDBJ databases">
        <authorList>
            <person name="Li Z."/>
            <person name="Jiang Y."/>
        </authorList>
    </citation>
    <scope>NUCLEOTIDE SEQUENCE [LARGE SCALE GENOMIC DNA]</scope>
    <source>
        <strain evidence="6 7">HSW-8</strain>
    </source>
</reference>
<keyword evidence="7" id="KW-1185">Reference proteome</keyword>
<gene>
    <name evidence="6" type="ORF">ABSH63_15375</name>
</gene>
<name>A0ABV2ADQ3_9GAMM</name>
<dbReference type="PROSITE" id="PS51669">
    <property type="entry name" value="4FE4S_MOW_BIS_MGD"/>
    <property type="match status" value="1"/>
</dbReference>
<comment type="similarity">
    <text evidence="1">Belongs to the prokaryotic molybdopterin-containing oxidoreductase family.</text>
</comment>
<dbReference type="InterPro" id="IPR009010">
    <property type="entry name" value="Asp_de-COase-like_dom_sf"/>
</dbReference>
<proteinExistence type="inferred from homology"/>
<dbReference type="SUPFAM" id="SSF50692">
    <property type="entry name" value="ADC-like"/>
    <property type="match status" value="1"/>
</dbReference>
<keyword evidence="4" id="KW-0411">Iron-sulfur</keyword>
<evidence type="ECO:0000259" key="5">
    <source>
        <dbReference type="PROSITE" id="PS51669"/>
    </source>
</evidence>
<evidence type="ECO:0000256" key="2">
    <source>
        <dbReference type="ARBA" id="ARBA00022723"/>
    </source>
</evidence>
<comment type="caution">
    <text evidence="6">The sequence shown here is derived from an EMBL/GenBank/DDBJ whole genome shotgun (WGS) entry which is preliminary data.</text>
</comment>
<protein>
    <submittedName>
        <fullName evidence="6">Molybdopterin-dependent oxidoreductase</fullName>
    </submittedName>
</protein>
<dbReference type="Pfam" id="PF01568">
    <property type="entry name" value="Molydop_binding"/>
    <property type="match status" value="1"/>
</dbReference>
<dbReference type="PANTHER" id="PTHR43742:SF2">
    <property type="entry name" value="ASSIMILATORY NITRATE REDUCTASE CATALYTIC SUBUNIT"/>
    <property type="match status" value="1"/>
</dbReference>
<evidence type="ECO:0000313" key="7">
    <source>
        <dbReference type="Proteomes" id="UP001465331"/>
    </source>
</evidence>
<dbReference type="Gene3D" id="3.40.50.740">
    <property type="match status" value="1"/>
</dbReference>
<dbReference type="EMBL" id="JBEPIJ010000031">
    <property type="protein sequence ID" value="MES0875378.1"/>
    <property type="molecule type" value="Genomic_DNA"/>
</dbReference>
<dbReference type="Proteomes" id="UP001465331">
    <property type="component" value="Unassembled WGS sequence"/>
</dbReference>
<dbReference type="PANTHER" id="PTHR43742">
    <property type="entry name" value="TRIMETHYLAMINE-N-OXIDE REDUCTASE"/>
    <property type="match status" value="1"/>
</dbReference>
<dbReference type="Gene3D" id="3.40.228.10">
    <property type="entry name" value="Dimethylsulfoxide Reductase, domain 2"/>
    <property type="match status" value="1"/>
</dbReference>
<dbReference type="Gene3D" id="2.40.40.20">
    <property type="match status" value="1"/>
</dbReference>
<evidence type="ECO:0000256" key="1">
    <source>
        <dbReference type="ARBA" id="ARBA00010312"/>
    </source>
</evidence>
<keyword evidence="2" id="KW-0479">Metal-binding</keyword>
<dbReference type="InterPro" id="IPR006657">
    <property type="entry name" value="MoPterin_dinucl-bd_dom"/>
</dbReference>
<feature type="domain" description="4Fe-4S Mo/W bis-MGD-type" evidence="5">
    <location>
        <begin position="1"/>
        <end position="58"/>
    </location>
</feature>
<organism evidence="6 7">
    <name type="scientific">Sinimarinibacterium thermocellulolyticum</name>
    <dbReference type="NCBI Taxonomy" id="3170016"/>
    <lineage>
        <taxon>Bacteria</taxon>
        <taxon>Pseudomonadati</taxon>
        <taxon>Pseudomonadota</taxon>
        <taxon>Gammaproteobacteria</taxon>
        <taxon>Nevskiales</taxon>
        <taxon>Nevskiaceae</taxon>
        <taxon>Sinimarinibacterium</taxon>
    </lineage>
</organism>
<dbReference type="InterPro" id="IPR006963">
    <property type="entry name" value="Mopterin_OxRdtase_4Fe-4S_dom"/>
</dbReference>
<dbReference type="InterPro" id="IPR006656">
    <property type="entry name" value="Mopterin_OxRdtase"/>
</dbReference>
<evidence type="ECO:0000313" key="6">
    <source>
        <dbReference type="EMBL" id="MES0875378.1"/>
    </source>
</evidence>
<keyword evidence="3" id="KW-0408">Iron</keyword>
<dbReference type="SUPFAM" id="SSF53706">
    <property type="entry name" value="Formate dehydrogenase/DMSO reductase, domains 1-3"/>
    <property type="match status" value="1"/>
</dbReference>
<dbReference type="RefSeq" id="WP_352890940.1">
    <property type="nucleotide sequence ID" value="NZ_JBEPIJ010000031.1"/>
</dbReference>
<dbReference type="Pfam" id="PF04879">
    <property type="entry name" value="Molybdop_Fe4S4"/>
    <property type="match status" value="1"/>
</dbReference>
<evidence type="ECO:0000256" key="3">
    <source>
        <dbReference type="ARBA" id="ARBA00023004"/>
    </source>
</evidence>
<dbReference type="InterPro" id="IPR050612">
    <property type="entry name" value="Prok_Mopterin_Oxidored"/>
</dbReference>
<dbReference type="Gene3D" id="2.20.25.90">
    <property type="entry name" value="ADC-like domains"/>
    <property type="match status" value="1"/>
</dbReference>
<dbReference type="SMART" id="SM00926">
    <property type="entry name" value="Molybdop_Fe4S4"/>
    <property type="match status" value="1"/>
</dbReference>
<dbReference type="Pfam" id="PF00384">
    <property type="entry name" value="Molybdopterin"/>
    <property type="match status" value="1"/>
</dbReference>
<evidence type="ECO:0000256" key="4">
    <source>
        <dbReference type="ARBA" id="ARBA00023014"/>
    </source>
</evidence>
<accession>A0ABV2ADQ3</accession>
<sequence length="730" mass="80442">MAETRFTFCHICEQCCGLAVSVDHGRVIEIQPDRAHPYNWRDFCVKGARAAETIYHPLRIKTPMRKVDDRYEPATYEEAISDIATRLQRIRERYGGDAIAAYSGNPQSFSFESATFLSGFLKGLPTHNYYFAASVDTNALHVVAEQMYGSPWLALNVDVDACRCFLLIGTNPAESAHGWVGHAADGWKRMLAAKAAGADLIVVDPRRSPTASKATLHVAIRPGEDWAFLLGLIHVIFREDWLHTEDLARTTGLHALRGLAAGVRLNALSQRCDVPVSTIEEVARRFATAPSAHCVTRTGSGQSRNGTLAEWLGQVLNVITGRIERPGGRTFNPGVFDHIGAVERMFRPSTTPSRVRGLPPVAGAHSLAELPDEIETPGPGQIRALIMHGGNPVISGPDGPRLDRALSKLDLLVSIDLFQRESHRHAHWLIPAVHFLERTELHPLLASFHDRPFVQMGRAVVDPPSGVRPDWQFLAELALEMRVPLFGKPWFNAMIRGSRALARLTGRDALAFKPAWLTRLMLRMGGKVTWSEVAAHPHGLMYEDKRYGAFWGALRTADRKIHLCPPRLAEELRKCLSTPLCRAPTQFPLQLISRRRLQNMNSWLTDTTGLDARPLLADVVEIARADADALGVADGDAVQVVSRIARLPAKALVSDRIRPGVVVFEHGWGSGLFDPSGQRTVLRTGVNRNALVSGDELDPLSQVPLLNGTPVRIERSGKATVAHPSNPPQR</sequence>